<name>A0A915J093_ROMCU</name>
<dbReference type="WBParaSite" id="nRc.2.0.1.t19881-RA">
    <property type="protein sequence ID" value="nRc.2.0.1.t19881-RA"/>
    <property type="gene ID" value="nRc.2.0.1.g19881"/>
</dbReference>
<dbReference type="AlphaFoldDB" id="A0A915J093"/>
<sequence length="67" mass="7306">MVNDQEMNITPSIIFGHWLSDDLVSSATYKTLLATYSPRPILLDTDDVACVSLGKTKRNFGLGSSSN</sequence>
<keyword evidence="1" id="KW-1185">Reference proteome</keyword>
<proteinExistence type="predicted"/>
<accession>A0A915J093</accession>
<evidence type="ECO:0000313" key="2">
    <source>
        <dbReference type="WBParaSite" id="nRc.2.0.1.t19881-RA"/>
    </source>
</evidence>
<protein>
    <submittedName>
        <fullName evidence="2">Uncharacterized protein</fullName>
    </submittedName>
</protein>
<organism evidence="1 2">
    <name type="scientific">Romanomermis culicivorax</name>
    <name type="common">Nematode worm</name>
    <dbReference type="NCBI Taxonomy" id="13658"/>
    <lineage>
        <taxon>Eukaryota</taxon>
        <taxon>Metazoa</taxon>
        <taxon>Ecdysozoa</taxon>
        <taxon>Nematoda</taxon>
        <taxon>Enoplea</taxon>
        <taxon>Dorylaimia</taxon>
        <taxon>Mermithida</taxon>
        <taxon>Mermithoidea</taxon>
        <taxon>Mermithidae</taxon>
        <taxon>Romanomermis</taxon>
    </lineage>
</organism>
<dbReference type="Proteomes" id="UP000887565">
    <property type="component" value="Unplaced"/>
</dbReference>
<evidence type="ECO:0000313" key="1">
    <source>
        <dbReference type="Proteomes" id="UP000887565"/>
    </source>
</evidence>
<reference evidence="2" key="1">
    <citation type="submission" date="2022-11" db="UniProtKB">
        <authorList>
            <consortium name="WormBaseParasite"/>
        </authorList>
    </citation>
    <scope>IDENTIFICATION</scope>
</reference>